<dbReference type="GO" id="GO:0002100">
    <property type="term" value="P:tRNA wobble adenosine to inosine editing"/>
    <property type="evidence" value="ECO:0007669"/>
    <property type="project" value="TreeGrafter"/>
</dbReference>
<keyword evidence="4" id="KW-1185">Reference proteome</keyword>
<evidence type="ECO:0000256" key="1">
    <source>
        <dbReference type="SAM" id="SignalP"/>
    </source>
</evidence>
<dbReference type="OrthoDB" id="408702at2759"/>
<keyword evidence="1" id="KW-0732">Signal</keyword>
<dbReference type="GeneID" id="81432305"/>
<dbReference type="EMBL" id="JAPZBS010000001">
    <property type="protein sequence ID" value="KAJ5389129.1"/>
    <property type="molecule type" value="Genomic_DNA"/>
</dbReference>
<dbReference type="GO" id="GO:0052717">
    <property type="term" value="F:tRNA-specific adenosine-34 deaminase activity"/>
    <property type="evidence" value="ECO:0007669"/>
    <property type="project" value="TreeGrafter"/>
</dbReference>
<feature type="domain" description="CMP/dCMP-type deaminase" evidence="2">
    <location>
        <begin position="41"/>
        <end position="162"/>
    </location>
</feature>
<comment type="caution">
    <text evidence="3">The sequence shown here is derived from an EMBL/GenBank/DDBJ whole genome shotgun (WGS) entry which is preliminary data.</text>
</comment>
<dbReference type="Proteomes" id="UP001147782">
    <property type="component" value="Unassembled WGS sequence"/>
</dbReference>
<dbReference type="RefSeq" id="XP_056559857.1">
    <property type="nucleotide sequence ID" value="XM_056693128.1"/>
</dbReference>
<evidence type="ECO:0000313" key="4">
    <source>
        <dbReference type="Proteomes" id="UP001147782"/>
    </source>
</evidence>
<dbReference type="Pfam" id="PF00383">
    <property type="entry name" value="dCMP_cyt_deam_1"/>
    <property type="match status" value="1"/>
</dbReference>
<dbReference type="InterPro" id="IPR016193">
    <property type="entry name" value="Cytidine_deaminase-like"/>
</dbReference>
<feature type="signal peptide" evidence="1">
    <location>
        <begin position="1"/>
        <end position="24"/>
    </location>
</feature>
<evidence type="ECO:0000259" key="2">
    <source>
        <dbReference type="Pfam" id="PF00383"/>
    </source>
</evidence>
<reference evidence="3" key="1">
    <citation type="submission" date="2022-11" db="EMBL/GenBank/DDBJ databases">
        <authorList>
            <person name="Petersen C."/>
        </authorList>
    </citation>
    <scope>NUCLEOTIDE SEQUENCE</scope>
    <source>
        <strain evidence="3">IBT 29864</strain>
    </source>
</reference>
<dbReference type="SUPFAM" id="SSF53927">
    <property type="entry name" value="Cytidine deaminase-like"/>
    <property type="match status" value="1"/>
</dbReference>
<dbReference type="AlphaFoldDB" id="A0A9W9VU18"/>
<evidence type="ECO:0000313" key="3">
    <source>
        <dbReference type="EMBL" id="KAJ5389129.1"/>
    </source>
</evidence>
<accession>A0A9W9VU18</accession>
<dbReference type="CDD" id="cd01285">
    <property type="entry name" value="nucleoside_deaminase"/>
    <property type="match status" value="1"/>
</dbReference>
<protein>
    <submittedName>
        <fullName evidence="3">Guanine deaminase</fullName>
    </submittedName>
</protein>
<dbReference type="PANTHER" id="PTHR11079:SF203">
    <property type="entry name" value="CMP_DCMP-TYPE DEAMINASE DOMAIN-CONTAINING PROTEIN"/>
    <property type="match status" value="1"/>
</dbReference>
<reference evidence="3" key="2">
    <citation type="journal article" date="2023" name="IMA Fungus">
        <title>Comparative genomic study of the Penicillium genus elucidates a diverse pangenome and 15 lateral gene transfer events.</title>
        <authorList>
            <person name="Petersen C."/>
            <person name="Sorensen T."/>
            <person name="Nielsen M.R."/>
            <person name="Sondergaard T.E."/>
            <person name="Sorensen J.L."/>
            <person name="Fitzpatrick D.A."/>
            <person name="Frisvad J.C."/>
            <person name="Nielsen K.L."/>
        </authorList>
    </citation>
    <scope>NUCLEOTIDE SEQUENCE</scope>
    <source>
        <strain evidence="3">IBT 29864</strain>
    </source>
</reference>
<organism evidence="3 4">
    <name type="scientific">Penicillium cataractarum</name>
    <dbReference type="NCBI Taxonomy" id="2100454"/>
    <lineage>
        <taxon>Eukaryota</taxon>
        <taxon>Fungi</taxon>
        <taxon>Dikarya</taxon>
        <taxon>Ascomycota</taxon>
        <taxon>Pezizomycotina</taxon>
        <taxon>Eurotiomycetes</taxon>
        <taxon>Eurotiomycetidae</taxon>
        <taxon>Eurotiales</taxon>
        <taxon>Aspergillaceae</taxon>
        <taxon>Penicillium</taxon>
    </lineage>
</organism>
<sequence>MVNMKSPTIFFSLLIASFMGTGPAKVADPTSTIDGVSFETRARWMRLANQALSDISGSPCPFAAFGTVIINHTDSPVGKLICMGINESHKTGNPTLHADLGEIAAINNCTDILTDPQGDFRLTASEAQNAFSDLSVYTNAESCPMCASAIRWAGFREYIYGTSIAILTEKGWGQIQISSMEVFAASYDLPTQTGLIGNVLSNETDPYFLWQYNPAYPCPKGCSRRLTGSTLNPT</sequence>
<feature type="chain" id="PRO_5040732266" evidence="1">
    <location>
        <begin position="25"/>
        <end position="234"/>
    </location>
</feature>
<name>A0A9W9VU18_9EURO</name>
<dbReference type="InterPro" id="IPR002125">
    <property type="entry name" value="CMP_dCMP_dom"/>
</dbReference>
<proteinExistence type="predicted"/>
<dbReference type="PANTHER" id="PTHR11079">
    <property type="entry name" value="CYTOSINE DEAMINASE FAMILY MEMBER"/>
    <property type="match status" value="1"/>
</dbReference>
<gene>
    <name evidence="3" type="ORF">N7496_000197</name>
</gene>
<dbReference type="Gene3D" id="3.40.140.10">
    <property type="entry name" value="Cytidine Deaminase, domain 2"/>
    <property type="match status" value="1"/>
</dbReference>